<reference evidence="9" key="1">
    <citation type="journal article" date="2013" name="Genome Announc.">
        <title>Genome sequence of the food spoilage yeast Zygosaccharomyces bailii CLIB 213(T).</title>
        <authorList>
            <person name="Galeote V."/>
            <person name="Bigey F."/>
            <person name="Devillers H."/>
            <person name="Neuveglise C."/>
            <person name="Dequin S."/>
        </authorList>
    </citation>
    <scope>NUCLEOTIDE SEQUENCE [LARGE SCALE GENOMIC DNA]</scope>
    <source>
        <strain evidence="9">CLIB 213 / ATCC 58445 / CBS 680 / CCRC 21525 / NBRC 1098 / NCYC 1416 / NRRL Y-2227</strain>
    </source>
</reference>
<feature type="compositionally biased region" description="Basic and acidic residues" evidence="4">
    <location>
        <begin position="1018"/>
        <end position="1029"/>
    </location>
</feature>
<dbReference type="Pfam" id="PF00169">
    <property type="entry name" value="PH"/>
    <property type="match status" value="1"/>
</dbReference>
<dbReference type="GO" id="GO:0005829">
    <property type="term" value="C:cytosol"/>
    <property type="evidence" value="ECO:0007669"/>
    <property type="project" value="GOC"/>
</dbReference>
<keyword evidence="1 3" id="KW-0728">SH3 domain</keyword>
<dbReference type="GO" id="GO:0042147">
    <property type="term" value="P:retrograde transport, endosome to Golgi"/>
    <property type="evidence" value="ECO:0007669"/>
    <property type="project" value="TreeGrafter"/>
</dbReference>
<dbReference type="GO" id="GO:0005802">
    <property type="term" value="C:trans-Golgi network"/>
    <property type="evidence" value="ECO:0007669"/>
    <property type="project" value="TreeGrafter"/>
</dbReference>
<feature type="domain" description="SH3" evidence="5">
    <location>
        <begin position="35"/>
        <end position="99"/>
    </location>
</feature>
<feature type="compositionally biased region" description="Basic residues" evidence="4">
    <location>
        <begin position="765"/>
        <end position="776"/>
    </location>
</feature>
<dbReference type="GO" id="GO:0007032">
    <property type="term" value="P:endosome organization"/>
    <property type="evidence" value="ECO:0007669"/>
    <property type="project" value="TreeGrafter"/>
</dbReference>
<evidence type="ECO:0000256" key="3">
    <source>
        <dbReference type="PROSITE-ProRule" id="PRU00192"/>
    </source>
</evidence>
<dbReference type="EMBL" id="HG316461">
    <property type="protein sequence ID" value="CDF90785.1"/>
    <property type="molecule type" value="Genomic_DNA"/>
</dbReference>
<dbReference type="Gene3D" id="2.30.30.40">
    <property type="entry name" value="SH3 Domains"/>
    <property type="match status" value="1"/>
</dbReference>
<evidence type="ECO:0000259" key="6">
    <source>
        <dbReference type="PROSITE" id="PS50003"/>
    </source>
</evidence>
<evidence type="ECO:0000259" key="5">
    <source>
        <dbReference type="PROSITE" id="PS50002"/>
    </source>
</evidence>
<dbReference type="GO" id="GO:0005769">
    <property type="term" value="C:early endosome"/>
    <property type="evidence" value="ECO:0007669"/>
    <property type="project" value="TreeGrafter"/>
</dbReference>
<feature type="compositionally biased region" description="Polar residues" evidence="4">
    <location>
        <begin position="327"/>
        <end position="346"/>
    </location>
</feature>
<gene>
    <name evidence="8" type="ORF">BN860_02960g</name>
</gene>
<dbReference type="GO" id="GO:0055037">
    <property type="term" value="C:recycling endosome"/>
    <property type="evidence" value="ECO:0007669"/>
    <property type="project" value="TreeGrafter"/>
</dbReference>
<accession>A0A8J2T997</accession>
<dbReference type="SMART" id="SM00326">
    <property type="entry name" value="SH3"/>
    <property type="match status" value="1"/>
</dbReference>
<evidence type="ECO:0000313" key="8">
    <source>
        <dbReference type="EMBL" id="CDF90785.1"/>
    </source>
</evidence>
<evidence type="ECO:0000256" key="1">
    <source>
        <dbReference type="ARBA" id="ARBA00022443"/>
    </source>
</evidence>
<dbReference type="InterPro" id="IPR036028">
    <property type="entry name" value="SH3-like_dom_sf"/>
</dbReference>
<dbReference type="SMART" id="SM00233">
    <property type="entry name" value="PH"/>
    <property type="match status" value="1"/>
</dbReference>
<dbReference type="InterPro" id="IPR045188">
    <property type="entry name" value="Boi1/Boi2-like"/>
</dbReference>
<organism evidence="8 9">
    <name type="scientific">Zygosaccharomyces bailii (strain CLIB 213 / ATCC 58445 / CBS 680 / BCRC 21525 / NBRC 1098 / NCYC 1416 / NRRL Y-2227)</name>
    <dbReference type="NCBI Taxonomy" id="1333698"/>
    <lineage>
        <taxon>Eukaryota</taxon>
        <taxon>Fungi</taxon>
        <taxon>Dikarya</taxon>
        <taxon>Ascomycota</taxon>
        <taxon>Saccharomycotina</taxon>
        <taxon>Saccharomycetes</taxon>
        <taxon>Saccharomycetales</taxon>
        <taxon>Saccharomycetaceae</taxon>
        <taxon>Zygosaccharomyces</taxon>
    </lineage>
</organism>
<feature type="compositionally biased region" description="Polar residues" evidence="4">
    <location>
        <begin position="657"/>
        <end position="680"/>
    </location>
</feature>
<dbReference type="InterPro" id="IPR013761">
    <property type="entry name" value="SAM/pointed_sf"/>
</dbReference>
<feature type="region of interest" description="Disordered" evidence="4">
    <location>
        <begin position="327"/>
        <end position="361"/>
    </location>
</feature>
<feature type="region of interest" description="Disordered" evidence="4">
    <location>
        <begin position="556"/>
        <end position="575"/>
    </location>
</feature>
<feature type="region of interest" description="Disordered" evidence="4">
    <location>
        <begin position="1066"/>
        <end position="1101"/>
    </location>
</feature>
<dbReference type="InterPro" id="IPR001849">
    <property type="entry name" value="PH_domain"/>
</dbReference>
<dbReference type="SUPFAM" id="SSF47769">
    <property type="entry name" value="SAM/Pointed domain"/>
    <property type="match status" value="1"/>
</dbReference>
<feature type="compositionally biased region" description="Basic and acidic residues" evidence="4">
    <location>
        <begin position="392"/>
        <end position="403"/>
    </location>
</feature>
<dbReference type="CDD" id="cd09535">
    <property type="entry name" value="SAM_BOI-like_fungal"/>
    <property type="match status" value="1"/>
</dbReference>
<dbReference type="SUPFAM" id="SSF50729">
    <property type="entry name" value="PH domain-like"/>
    <property type="match status" value="1"/>
</dbReference>
<dbReference type="SMART" id="SM00454">
    <property type="entry name" value="SAM"/>
    <property type="match status" value="1"/>
</dbReference>
<proteinExistence type="predicted"/>
<dbReference type="CDD" id="cd11886">
    <property type="entry name" value="SH3_BOI"/>
    <property type="match status" value="1"/>
</dbReference>
<feature type="compositionally biased region" description="Low complexity" evidence="4">
    <location>
        <begin position="122"/>
        <end position="134"/>
    </location>
</feature>
<dbReference type="InterPro" id="IPR035551">
    <property type="entry name" value="Boi1/2_SH3"/>
</dbReference>
<evidence type="ECO:0000256" key="2">
    <source>
        <dbReference type="ARBA" id="ARBA00022553"/>
    </source>
</evidence>
<feature type="compositionally biased region" description="Basic residues" evidence="4">
    <location>
        <begin position="813"/>
        <end position="823"/>
    </location>
</feature>
<feature type="domain" description="PH" evidence="6">
    <location>
        <begin position="842"/>
        <end position="961"/>
    </location>
</feature>
<feature type="region of interest" description="Disordered" evidence="4">
    <location>
        <begin position="1018"/>
        <end position="1048"/>
    </location>
</feature>
<feature type="region of interest" description="Disordered" evidence="4">
    <location>
        <begin position="439"/>
        <end position="496"/>
    </location>
</feature>
<dbReference type="InterPro" id="IPR011993">
    <property type="entry name" value="PH-like_dom_sf"/>
</dbReference>
<dbReference type="AlphaFoldDB" id="A0A8J2T997"/>
<feature type="region of interest" description="Disordered" evidence="4">
    <location>
        <begin position="143"/>
        <end position="162"/>
    </location>
</feature>
<evidence type="ECO:0000313" key="9">
    <source>
        <dbReference type="Proteomes" id="UP000019375"/>
    </source>
</evidence>
<feature type="compositionally biased region" description="Polar residues" evidence="4">
    <location>
        <begin position="514"/>
        <end position="524"/>
    </location>
</feature>
<keyword evidence="2" id="KW-0597">Phosphoprotein</keyword>
<keyword evidence="9" id="KW-1185">Reference proteome</keyword>
<feature type="region of interest" description="Disordered" evidence="4">
    <location>
        <begin position="1"/>
        <end position="32"/>
    </location>
</feature>
<evidence type="ECO:0000256" key="4">
    <source>
        <dbReference type="SAM" id="MobiDB-lite"/>
    </source>
</evidence>
<feature type="compositionally biased region" description="Basic and acidic residues" evidence="4">
    <location>
        <begin position="1078"/>
        <end position="1091"/>
    </location>
</feature>
<dbReference type="Gene3D" id="1.10.150.50">
    <property type="entry name" value="Transcription Factor, Ets-1"/>
    <property type="match status" value="1"/>
</dbReference>
<dbReference type="InterPro" id="IPR001660">
    <property type="entry name" value="SAM"/>
</dbReference>
<dbReference type="PROSITE" id="PS50002">
    <property type="entry name" value="SH3"/>
    <property type="match status" value="1"/>
</dbReference>
<name>A0A8J2T997_ZYGB2</name>
<dbReference type="CDD" id="cd13316">
    <property type="entry name" value="PH_Boi"/>
    <property type="match status" value="1"/>
</dbReference>
<dbReference type="Pfam" id="PF00018">
    <property type="entry name" value="SH3_1"/>
    <property type="match status" value="1"/>
</dbReference>
<protein>
    <submittedName>
        <fullName evidence="8">ZYBA0S08-02960g1_1</fullName>
    </submittedName>
</protein>
<dbReference type="PANTHER" id="PTHR22902:SF27">
    <property type="entry name" value="PLECKSTRIN HOMOLOGY DOMAIN-CONTAINING FAMILY A MEMBER 3"/>
    <property type="match status" value="1"/>
</dbReference>
<dbReference type="Gene3D" id="2.30.29.30">
    <property type="entry name" value="Pleckstrin-homology domain (PH domain)/Phosphotyrosine-binding domain (PTB)"/>
    <property type="match status" value="1"/>
</dbReference>
<dbReference type="FunFam" id="2.30.30.40:FF:000259">
    <property type="entry name" value="Protein BOI2"/>
    <property type="match status" value="1"/>
</dbReference>
<feature type="compositionally biased region" description="Polar residues" evidence="4">
    <location>
        <begin position="191"/>
        <end position="200"/>
    </location>
</feature>
<dbReference type="SUPFAM" id="SSF50044">
    <property type="entry name" value="SH3-domain"/>
    <property type="match status" value="1"/>
</dbReference>
<feature type="compositionally biased region" description="Pro residues" evidence="4">
    <location>
        <begin position="446"/>
        <end position="459"/>
    </location>
</feature>
<feature type="region of interest" description="Disordered" evidence="4">
    <location>
        <begin position="389"/>
        <end position="419"/>
    </location>
</feature>
<dbReference type="Pfam" id="PF07647">
    <property type="entry name" value="SAM_2"/>
    <property type="match status" value="1"/>
</dbReference>
<dbReference type="FunFam" id="2.30.29.30:FF:000230">
    <property type="entry name" value="Polarized growth protein (Boi2)"/>
    <property type="match status" value="1"/>
</dbReference>
<sequence>MSFKKLQPSLTKLDTLDSGSPADGPGSAMSSGSTRRSAIYIVVNEYSKRMQDELDMKPGDKIQVIMDDEEYNDGWYYGRNLRTNEEGLYPVIFTQEMTFTSKPGLMRAKSAKRVGSLGKGGSNASFNGSSSELSTPQVIETAAPVTVQQKKPVDRQVSVKSTMSDIDRALEELRGSSLEEQTSPGPAAGYSQRQRQSPAKASQVKRGSMVFTTKHLDVGKKAESSALPRSVSKDTSAATSTINGIETSELIPSMAKGWTPQQVTAYFISSGFDVQSASRFQQHKISGAILLELELAHLKELEINSFGTRFEIYKEIEALRELVNSPTNLNSQRPVTQNNEETATASTDKDNSKSLTAPVFFNHGPTYRGHVKKASQSLDDIDNEFIQQAQGKEQHRTQEHEKNTQTAKHKPTSLGNTFSQAVPSSPIVDGDLANLELFSSPRRAPKPPSYPSPVAPPKSPVGNLTREFIAHSGSGYSPPTIYEKNAPSVESNYSDTNEKVADSLNVAPEDLNAAPSSFNATSETLQKETSKYKFPPESSPNPSSTNSGIGLGLAVGTPVSVNSPRSPLSPRLIDPWSNEQSAANQNTQQPAINHQIAASRQSATTRSSGLVPEAAHKNSLSGASFMDLINKVSHKNPGDEYVDEEQTSNYAEPVGRPTSSVYNTHSRATSTVQAPSSHYTDFQDLRRASSARSYFSAKDDHEDSSTPVNSGSGAFATKAKDSSDPAKGSSEDKSQLTPVEIRTNSKSAVNTPLAPTALSPSKPKSATKTKFKRRSVSAKEATPNGKQKSSAPDDDKKKRSVSEAVKGTSMLGKNHKGSSKKRQTSAFMEGIRNISVEKAMADADCSGWMSKKGSGTMGTWKTRFFTLHGTRLSYFSSTSDTRERGLIDITAHCVVPAKEDDKLVSLYAASTGKGRYCFKLIPPHPGSKKGLTFTQPRVHYFAVDGKDDMRAWMAALIKTTIDIDTSVPVISSCSTTTVSLSRAQEMLSQAREETRLREQQYMNEEDEDQLLWEREQQGNKENKENKENSEEYTLSATTQPSSSGSGTMATTGFASPYLLASGVLSPNLHRSGTAKSGKFQDRTPEKLKQQDAHLGVGTERS</sequence>
<feature type="compositionally biased region" description="Basic and acidic residues" evidence="4">
    <location>
        <begin position="718"/>
        <end position="734"/>
    </location>
</feature>
<evidence type="ECO:0000259" key="7">
    <source>
        <dbReference type="PROSITE" id="PS50105"/>
    </source>
</evidence>
<feature type="region of interest" description="Disordered" evidence="4">
    <location>
        <begin position="113"/>
        <end position="135"/>
    </location>
</feature>
<feature type="region of interest" description="Disordered" evidence="4">
    <location>
        <begin position="173"/>
        <end position="206"/>
    </location>
</feature>
<dbReference type="InterPro" id="IPR001452">
    <property type="entry name" value="SH3_domain"/>
</dbReference>
<dbReference type="GO" id="GO:0001881">
    <property type="term" value="P:receptor recycling"/>
    <property type="evidence" value="ECO:0007669"/>
    <property type="project" value="TreeGrafter"/>
</dbReference>
<dbReference type="OrthoDB" id="73680at2759"/>
<dbReference type="Proteomes" id="UP000019375">
    <property type="component" value="Unassembled WGS sequence"/>
</dbReference>
<feature type="domain" description="SAM" evidence="7">
    <location>
        <begin position="258"/>
        <end position="322"/>
    </location>
</feature>
<feature type="compositionally biased region" description="Basic and acidic residues" evidence="4">
    <location>
        <begin position="791"/>
        <end position="801"/>
    </location>
</feature>
<dbReference type="PANTHER" id="PTHR22902">
    <property type="entry name" value="SESQUIPEDALIAN"/>
    <property type="match status" value="1"/>
</dbReference>
<dbReference type="PROSITE" id="PS50105">
    <property type="entry name" value="SAM_DOMAIN"/>
    <property type="match status" value="1"/>
</dbReference>
<feature type="region of interest" description="Disordered" evidence="4">
    <location>
        <begin position="636"/>
        <end position="824"/>
    </location>
</feature>
<feature type="region of interest" description="Disordered" evidence="4">
    <location>
        <begin position="510"/>
        <end position="551"/>
    </location>
</feature>
<dbReference type="PROSITE" id="PS50003">
    <property type="entry name" value="PH_DOMAIN"/>
    <property type="match status" value="1"/>
</dbReference>